<comment type="caution">
    <text evidence="4">The sequence shown here is derived from an EMBL/GenBank/DDBJ whole genome shotgun (WGS) entry which is preliminary data.</text>
</comment>
<sequence length="261" mass="30811">MLERILLFYLCIIARHTASLKGYYYDDTESGQELSYSKVLERLSNLNLNFLPLKHLENNCYSRAYFISMILATYRIPSILVYIHSSLNYDQDPVVLTTESGKEIKWRYHVAPLISFGSKTRSYFVIDPAVSSRHPILTQNEWIYKLRPKSGLYVQYYGEAEDGISHINSFLPPTHNIPPRSISTNEDFITMPKFRLFHILNTCMELYNQEEQADNEYVIKHRILEQTSNVIQNLKRINKLNEDINNYYERGHECYKVVFER</sequence>
<feature type="signal peptide" evidence="1">
    <location>
        <begin position="1"/>
        <end position="19"/>
    </location>
</feature>
<dbReference type="AlphaFoldDB" id="A0A8S2NUW1"/>
<accession>A0A8S2NUW1</accession>
<dbReference type="EMBL" id="CAJNOK010014728">
    <property type="protein sequence ID" value="CAF1210723.1"/>
    <property type="molecule type" value="Genomic_DNA"/>
</dbReference>
<organism evidence="4 5">
    <name type="scientific">Didymodactylos carnosus</name>
    <dbReference type="NCBI Taxonomy" id="1234261"/>
    <lineage>
        <taxon>Eukaryota</taxon>
        <taxon>Metazoa</taxon>
        <taxon>Spiralia</taxon>
        <taxon>Gnathifera</taxon>
        <taxon>Rotifera</taxon>
        <taxon>Eurotatoria</taxon>
        <taxon>Bdelloidea</taxon>
        <taxon>Philodinida</taxon>
        <taxon>Philodinidae</taxon>
        <taxon>Didymodactylos</taxon>
    </lineage>
</organism>
<name>A0A8S2NUW1_9BILA</name>
<evidence type="ECO:0000313" key="4">
    <source>
        <dbReference type="EMBL" id="CAF4019667.1"/>
    </source>
</evidence>
<reference evidence="4" key="1">
    <citation type="submission" date="2021-02" db="EMBL/GenBank/DDBJ databases">
        <authorList>
            <person name="Nowell W R."/>
        </authorList>
    </citation>
    <scope>NUCLEOTIDE SEQUENCE</scope>
</reference>
<gene>
    <name evidence="3" type="ORF">OVA965_LOCUS24434</name>
    <name evidence="4" type="ORF">TMI583_LOCUS25155</name>
</gene>
<evidence type="ECO:0000313" key="3">
    <source>
        <dbReference type="EMBL" id="CAF1210723.1"/>
    </source>
</evidence>
<protein>
    <recommendedName>
        <fullName evidence="2">Protein glutaminase domain-containing protein</fullName>
    </recommendedName>
</protein>
<evidence type="ECO:0000313" key="5">
    <source>
        <dbReference type="Proteomes" id="UP000682733"/>
    </source>
</evidence>
<proteinExistence type="predicted"/>
<evidence type="ECO:0000259" key="2">
    <source>
        <dbReference type="Pfam" id="PF18626"/>
    </source>
</evidence>
<feature type="chain" id="PRO_5035647057" description="Protein glutaminase domain-containing protein" evidence="1">
    <location>
        <begin position="20"/>
        <end position="261"/>
    </location>
</feature>
<dbReference type="InterPro" id="IPR041325">
    <property type="entry name" value="Gln_deamidase_2"/>
</dbReference>
<dbReference type="Proteomes" id="UP000677228">
    <property type="component" value="Unassembled WGS sequence"/>
</dbReference>
<dbReference type="Proteomes" id="UP000682733">
    <property type="component" value="Unassembled WGS sequence"/>
</dbReference>
<keyword evidence="1" id="KW-0732">Signal</keyword>
<dbReference type="EMBL" id="CAJOBA010036263">
    <property type="protein sequence ID" value="CAF4019667.1"/>
    <property type="molecule type" value="Genomic_DNA"/>
</dbReference>
<dbReference type="Pfam" id="PF18626">
    <property type="entry name" value="Gln_deamidase_2"/>
    <property type="match status" value="1"/>
</dbReference>
<evidence type="ECO:0000256" key="1">
    <source>
        <dbReference type="SAM" id="SignalP"/>
    </source>
</evidence>
<dbReference type="Gene3D" id="3.10.620.30">
    <property type="match status" value="1"/>
</dbReference>
<feature type="domain" description="Protein glutaminase" evidence="2">
    <location>
        <begin position="52"/>
        <end position="144"/>
    </location>
</feature>